<gene>
    <name evidence="2" type="ORF">EJ357_05565</name>
</gene>
<evidence type="ECO:0000259" key="1">
    <source>
        <dbReference type="Pfam" id="PF04717"/>
    </source>
</evidence>
<dbReference type="EMBL" id="CP034539">
    <property type="protein sequence ID" value="AZQ32984.1"/>
    <property type="molecule type" value="Genomic_DNA"/>
</dbReference>
<dbReference type="Proteomes" id="UP000280298">
    <property type="component" value="Chromosome"/>
</dbReference>
<dbReference type="OrthoDB" id="9762420at2"/>
<proteinExistence type="predicted"/>
<dbReference type="AlphaFoldDB" id="A0A3Q9EQ20"/>
<dbReference type="Pfam" id="PF04717">
    <property type="entry name" value="Phage_base_V"/>
    <property type="match status" value="1"/>
</dbReference>
<dbReference type="InterPro" id="IPR006531">
    <property type="entry name" value="Gp5/Vgr_OB"/>
</dbReference>
<keyword evidence="3" id="KW-1185">Reference proteome</keyword>
<sequence length="177" mass="19288">MAAPNNRYLGKFRGRVIDNNDPLGIGRITVQVPDVLGDEPSTWALPCLPFTGQEAGQVVVPPKDAGVWVEFEQGDPSFPIWTGCWYGDRAELPPDARRELARPSELKPVVVQTQLAHKIVMNDVTGPDEGILLQAKNGAYIRITEAAIVIAAGNARITLQDGRVIVNEGQLTVEPKR</sequence>
<accession>A0A3Q9EQ20</accession>
<evidence type="ECO:0000313" key="3">
    <source>
        <dbReference type="Proteomes" id="UP000280298"/>
    </source>
</evidence>
<feature type="domain" description="Gp5/Type VI secretion system Vgr protein OB-fold" evidence="1">
    <location>
        <begin position="13"/>
        <end position="86"/>
    </location>
</feature>
<dbReference type="SUPFAM" id="SSF69255">
    <property type="entry name" value="gp5 N-terminal domain-like"/>
    <property type="match status" value="1"/>
</dbReference>
<reference evidence="2 3" key="1">
    <citation type="journal article" date="2019" name="Int. J. Syst. Evol. Microbiol.">
        <title>Streptomyces cyaneochromogenes sp. nov., a blue pigment-producing actinomycete from manganese-contaminated soil.</title>
        <authorList>
            <person name="Tang X."/>
            <person name="Zhao J."/>
            <person name="Li K."/>
            <person name="Chen Z."/>
            <person name="Sun Y."/>
            <person name="Gao J."/>
        </authorList>
    </citation>
    <scope>NUCLEOTIDE SEQUENCE [LARGE SCALE GENOMIC DNA]</scope>
    <source>
        <strain evidence="2 3">MK-45</strain>
    </source>
</reference>
<organism evidence="2 3">
    <name type="scientific">Streptomyces cyaneochromogenes</name>
    <dbReference type="NCBI Taxonomy" id="2496836"/>
    <lineage>
        <taxon>Bacteria</taxon>
        <taxon>Bacillati</taxon>
        <taxon>Actinomycetota</taxon>
        <taxon>Actinomycetes</taxon>
        <taxon>Kitasatosporales</taxon>
        <taxon>Streptomycetaceae</taxon>
        <taxon>Streptomyces</taxon>
    </lineage>
</organism>
<protein>
    <submittedName>
        <fullName evidence="2">Baseplate assembly protein</fullName>
    </submittedName>
</protein>
<dbReference type="InterPro" id="IPR037026">
    <property type="entry name" value="Vgr_OB-fold_dom_sf"/>
</dbReference>
<evidence type="ECO:0000313" key="2">
    <source>
        <dbReference type="EMBL" id="AZQ32984.1"/>
    </source>
</evidence>
<dbReference type="KEGG" id="scya:EJ357_05565"/>
<name>A0A3Q9EQ20_9ACTN</name>
<dbReference type="RefSeq" id="WP_126389200.1">
    <property type="nucleotide sequence ID" value="NZ_CP034539.1"/>
</dbReference>
<dbReference type="Gene3D" id="2.40.50.230">
    <property type="entry name" value="Gp5 N-terminal domain"/>
    <property type="match status" value="1"/>
</dbReference>